<evidence type="ECO:0000313" key="3">
    <source>
        <dbReference type="Proteomes" id="UP001589774"/>
    </source>
</evidence>
<dbReference type="Pfam" id="PF14129">
    <property type="entry name" value="DUF4296"/>
    <property type="match status" value="1"/>
</dbReference>
<comment type="caution">
    <text evidence="2">The sequence shown here is derived from an EMBL/GenBank/DDBJ whole genome shotgun (WGS) entry which is preliminary data.</text>
</comment>
<dbReference type="InterPro" id="IPR025381">
    <property type="entry name" value="DUF4296"/>
</dbReference>
<protein>
    <submittedName>
        <fullName evidence="2">DUF4296 domain-containing protein</fullName>
    </submittedName>
</protein>
<name>A0ABV6HNM1_9SPHI</name>
<gene>
    <name evidence="2" type="ORF">ACFFI0_19360</name>
</gene>
<dbReference type="Proteomes" id="UP001589774">
    <property type="component" value="Unassembled WGS sequence"/>
</dbReference>
<dbReference type="PROSITE" id="PS51257">
    <property type="entry name" value="PROKAR_LIPOPROTEIN"/>
    <property type="match status" value="1"/>
</dbReference>
<organism evidence="2 3">
    <name type="scientific">Olivibacter oleidegradans</name>
    <dbReference type="NCBI Taxonomy" id="760123"/>
    <lineage>
        <taxon>Bacteria</taxon>
        <taxon>Pseudomonadati</taxon>
        <taxon>Bacteroidota</taxon>
        <taxon>Sphingobacteriia</taxon>
        <taxon>Sphingobacteriales</taxon>
        <taxon>Sphingobacteriaceae</taxon>
        <taxon>Olivibacter</taxon>
    </lineage>
</organism>
<evidence type="ECO:0000259" key="1">
    <source>
        <dbReference type="Pfam" id="PF14129"/>
    </source>
</evidence>
<sequence length="218" mass="24671">MTRLLIVILSVFLLAACNKEKVPEGVIAQKKMVPLLCDFHLAEGYLSSLPMDSSRLLAKNYYASIFKKYDTDSAGFNKSLVFYSKDPGLLNQIYAEVQKRLQQYQKDEQAKIDAKMRKVFVADSLKSASIKDSLDKIKADSVNFQLTKNLLYRKHTDSANRKSEAWSLPLEKALVKRILYIPNGNSELSKLLLPIDSIKKSKPADSLKIKGPVKSKRR</sequence>
<dbReference type="EMBL" id="JBHLWO010000002">
    <property type="protein sequence ID" value="MFC0320494.1"/>
    <property type="molecule type" value="Genomic_DNA"/>
</dbReference>
<feature type="domain" description="DUF4296" evidence="1">
    <location>
        <begin position="23"/>
        <end position="106"/>
    </location>
</feature>
<reference evidence="2 3" key="1">
    <citation type="submission" date="2024-09" db="EMBL/GenBank/DDBJ databases">
        <authorList>
            <person name="Sun Q."/>
            <person name="Mori K."/>
        </authorList>
    </citation>
    <scope>NUCLEOTIDE SEQUENCE [LARGE SCALE GENOMIC DNA]</scope>
    <source>
        <strain evidence="2 3">CCM 7765</strain>
    </source>
</reference>
<accession>A0ABV6HNM1</accession>
<proteinExistence type="predicted"/>
<dbReference type="RefSeq" id="WP_130856811.1">
    <property type="nucleotide sequence ID" value="NZ_JBHLWO010000002.1"/>
</dbReference>
<keyword evidence="3" id="KW-1185">Reference proteome</keyword>
<evidence type="ECO:0000313" key="2">
    <source>
        <dbReference type="EMBL" id="MFC0320494.1"/>
    </source>
</evidence>